<dbReference type="RefSeq" id="WP_104757207.1">
    <property type="nucleotide sequence ID" value="NZ_JAGSIC010000034.1"/>
</dbReference>
<protein>
    <submittedName>
        <fullName evidence="1">Uncharacterized protein</fullName>
    </submittedName>
</protein>
<proteinExistence type="predicted"/>
<organism evidence="1 2">
    <name type="scientific">Brucella oryzae</name>
    <dbReference type="NCBI Taxonomy" id="335286"/>
    <lineage>
        <taxon>Bacteria</taxon>
        <taxon>Pseudomonadati</taxon>
        <taxon>Pseudomonadota</taxon>
        <taxon>Alphaproteobacteria</taxon>
        <taxon>Hyphomicrobiales</taxon>
        <taxon>Brucellaceae</taxon>
        <taxon>Brucella/Ochrobactrum group</taxon>
        <taxon>Brucella</taxon>
    </lineage>
</organism>
<sequence>MAAYQGDRIPGDDITIARKLYGCRVNGISSIGTANLVVSANIISFRRLLSAHFCKQGSQLVFVHSISSHDSADYGIRE</sequence>
<reference evidence="1 2" key="1">
    <citation type="submission" date="2018-02" db="EMBL/GenBank/DDBJ databases">
        <title>Draft genome sequence of Ochrobactrum oryzae found in Brazil.</title>
        <authorList>
            <person name="Cerdeira L."/>
            <person name="Andrade F."/>
            <person name="Zacariotto T."/>
            <person name="Barbosa B."/>
            <person name="Santos S."/>
            <person name="Cassetari V."/>
            <person name="Lincopan N."/>
        </authorList>
    </citation>
    <scope>NUCLEOTIDE SEQUENCE [LARGE SCALE GENOMIC DNA]</scope>
    <source>
        <strain evidence="1 2">OA447</strain>
    </source>
</reference>
<accession>A0A2S7IVB9</accession>
<dbReference type="EMBL" id="PTRC01000039">
    <property type="protein sequence ID" value="PQA71967.1"/>
    <property type="molecule type" value="Genomic_DNA"/>
</dbReference>
<dbReference type="Proteomes" id="UP000238493">
    <property type="component" value="Unassembled WGS sequence"/>
</dbReference>
<evidence type="ECO:0000313" key="1">
    <source>
        <dbReference type="EMBL" id="PQA71967.1"/>
    </source>
</evidence>
<keyword evidence="2" id="KW-1185">Reference proteome</keyword>
<gene>
    <name evidence="1" type="ORF">C3731_19060</name>
</gene>
<name>A0A2S7IVB9_9HYPH</name>
<evidence type="ECO:0000313" key="2">
    <source>
        <dbReference type="Proteomes" id="UP000238493"/>
    </source>
</evidence>
<dbReference type="AlphaFoldDB" id="A0A2S7IVB9"/>
<comment type="caution">
    <text evidence="1">The sequence shown here is derived from an EMBL/GenBank/DDBJ whole genome shotgun (WGS) entry which is preliminary data.</text>
</comment>